<dbReference type="InterPro" id="IPR018973">
    <property type="entry name" value="MZB"/>
</dbReference>
<dbReference type="EMBL" id="JBHTEE010000001">
    <property type="protein sequence ID" value="MFC7605550.1"/>
    <property type="molecule type" value="Genomic_DNA"/>
</dbReference>
<evidence type="ECO:0000256" key="1">
    <source>
        <dbReference type="SAM" id="MobiDB-lite"/>
    </source>
</evidence>
<dbReference type="Proteomes" id="UP001596514">
    <property type="component" value="Unassembled WGS sequence"/>
</dbReference>
<dbReference type="Pfam" id="PF09369">
    <property type="entry name" value="MZB"/>
    <property type="match status" value="1"/>
</dbReference>
<keyword evidence="4" id="KW-1185">Reference proteome</keyword>
<gene>
    <name evidence="3" type="ORF">ACFQVD_36160</name>
</gene>
<feature type="region of interest" description="Disordered" evidence="1">
    <location>
        <begin position="1"/>
        <end position="21"/>
    </location>
</feature>
<dbReference type="InterPro" id="IPR047721">
    <property type="entry name" value="DrmB"/>
</dbReference>
<proteinExistence type="predicted"/>
<comment type="caution">
    <text evidence="3">The sequence shown here is derived from an EMBL/GenBank/DDBJ whole genome shotgun (WGS) entry which is preliminary data.</text>
</comment>
<accession>A0ABW2TA06</accession>
<sequence>MGLRAGNSRKKKSPEREVKRTPLGAVRRSQLITTYGVGSLVAFEDQSFVVSGLDSWKVPDQLDLFEFRLEQWLGVDGFHLPPASDPPAGDGVRIRRFPEMYACPGCTHGPSPDKSKCGPCCEENIRPFRHFNSPRGKSECAACGGDLTPSRFVVACENGHLDDFPYWAWVHNRTASTESSTSGGHQLSLRTTGRTASLSSIIISCTCGKPPVSMEGAFGRWAMKEIGVSCTGARPWLGRDAREQGCGLFPRALQRGSSAAWFPVVRSALSIPPFSQELHKQVRKHYKILSGENDETIMRLVGKTELKDRYEPADVVRAVRDYEAYAAGERPDPSTITGFEASDVLRVEEYKQLIRPSRTEDFESERPVPDPQAPVLAGIAETMLIKRLREVRALQTFTRVEAPMEGDQKDRYADLSVGEVKWLPAVEVVGEGVFLHLDQDRLKAWESAEPPAEQVQRAQQIREHHDAVLERRAGNRVPIPKSKVTARFVMIHTLAHALINEWSLDAGYPASSLRERLYVSDDMAGILVYTATSDSAGSLGGLVGQGEPRYFKKTLESALERISWCSADPLCMEAEANGADSLNMAACHACMLIPETSCETNNSFLDRAMLIGTPDGRTKGFFRNEH</sequence>
<evidence type="ECO:0000313" key="3">
    <source>
        <dbReference type="EMBL" id="MFC7605550.1"/>
    </source>
</evidence>
<organism evidence="3 4">
    <name type="scientific">Streptosporangium amethystogenes subsp. fukuiense</name>
    <dbReference type="NCBI Taxonomy" id="698418"/>
    <lineage>
        <taxon>Bacteria</taxon>
        <taxon>Bacillati</taxon>
        <taxon>Actinomycetota</taxon>
        <taxon>Actinomycetes</taxon>
        <taxon>Streptosporangiales</taxon>
        <taxon>Streptosporangiaceae</taxon>
        <taxon>Streptosporangium</taxon>
    </lineage>
</organism>
<feature type="domain" description="MrfA-like Zn-binding" evidence="2">
    <location>
        <begin position="494"/>
        <end position="591"/>
    </location>
</feature>
<protein>
    <submittedName>
        <fullName evidence="3">DUF1998 domain-containing protein</fullName>
    </submittedName>
</protein>
<reference evidence="4" key="1">
    <citation type="journal article" date="2019" name="Int. J. Syst. Evol. Microbiol.">
        <title>The Global Catalogue of Microorganisms (GCM) 10K type strain sequencing project: providing services to taxonomists for standard genome sequencing and annotation.</title>
        <authorList>
            <consortium name="The Broad Institute Genomics Platform"/>
            <consortium name="The Broad Institute Genome Sequencing Center for Infectious Disease"/>
            <person name="Wu L."/>
            <person name="Ma J."/>
        </authorList>
    </citation>
    <scope>NUCLEOTIDE SEQUENCE [LARGE SCALE GENOMIC DNA]</scope>
    <source>
        <strain evidence="4">JCM 10083</strain>
    </source>
</reference>
<dbReference type="NCBIfam" id="NF038324">
    <property type="entry name" value="DrmB_fam"/>
    <property type="match status" value="1"/>
</dbReference>
<dbReference type="RefSeq" id="WP_343965551.1">
    <property type="nucleotide sequence ID" value="NZ_BAAAGK010000034.1"/>
</dbReference>
<name>A0ABW2TA06_9ACTN</name>
<evidence type="ECO:0000259" key="2">
    <source>
        <dbReference type="Pfam" id="PF09369"/>
    </source>
</evidence>
<evidence type="ECO:0000313" key="4">
    <source>
        <dbReference type="Proteomes" id="UP001596514"/>
    </source>
</evidence>